<organism evidence="1 2">
    <name type="scientific">Saguinus oedipus</name>
    <name type="common">Cotton-top tamarin</name>
    <name type="synonym">Oedipomidas oedipus</name>
    <dbReference type="NCBI Taxonomy" id="9490"/>
    <lineage>
        <taxon>Eukaryota</taxon>
        <taxon>Metazoa</taxon>
        <taxon>Chordata</taxon>
        <taxon>Craniata</taxon>
        <taxon>Vertebrata</taxon>
        <taxon>Euteleostomi</taxon>
        <taxon>Mammalia</taxon>
        <taxon>Eutheria</taxon>
        <taxon>Euarchontoglires</taxon>
        <taxon>Primates</taxon>
        <taxon>Haplorrhini</taxon>
        <taxon>Platyrrhini</taxon>
        <taxon>Cebidae</taxon>
        <taxon>Callitrichinae</taxon>
        <taxon>Saguinus</taxon>
    </lineage>
</organism>
<keyword evidence="2" id="KW-1185">Reference proteome</keyword>
<evidence type="ECO:0000313" key="1">
    <source>
        <dbReference type="EMBL" id="KAK2105725.1"/>
    </source>
</evidence>
<accession>A0ABQ9V8P7</accession>
<dbReference type="EMBL" id="JASSZA010000007">
    <property type="protein sequence ID" value="KAK2105725.1"/>
    <property type="molecule type" value="Genomic_DNA"/>
</dbReference>
<dbReference type="Proteomes" id="UP001266305">
    <property type="component" value="Unassembled WGS sequence"/>
</dbReference>
<evidence type="ECO:0000313" key="2">
    <source>
        <dbReference type="Proteomes" id="UP001266305"/>
    </source>
</evidence>
<protein>
    <submittedName>
        <fullName evidence="1">Uncharacterized protein</fullName>
    </submittedName>
</protein>
<sequence length="106" mass="11292">MSQEGRCLLHDLGQVSFPPGKPEALNRRVQAEPCSQEGEALLSLVSLTPSPAVMFLSTFSSHTHPGPSPMHFCWACLAFLLGVQPPDGSQLLPVSLATALLWALGL</sequence>
<proteinExistence type="predicted"/>
<name>A0ABQ9V8P7_SAGOE</name>
<gene>
    <name evidence="1" type="ORF">P7K49_015239</name>
</gene>
<comment type="caution">
    <text evidence="1">The sequence shown here is derived from an EMBL/GenBank/DDBJ whole genome shotgun (WGS) entry which is preliminary data.</text>
</comment>
<reference evidence="1 2" key="1">
    <citation type="submission" date="2023-05" db="EMBL/GenBank/DDBJ databases">
        <title>B98-5 Cell Line De Novo Hybrid Assembly: An Optical Mapping Approach.</title>
        <authorList>
            <person name="Kananen K."/>
            <person name="Auerbach J.A."/>
            <person name="Kautto E."/>
            <person name="Blachly J.S."/>
        </authorList>
    </citation>
    <scope>NUCLEOTIDE SEQUENCE [LARGE SCALE GENOMIC DNA]</scope>
    <source>
        <strain evidence="1">B95-8</strain>
        <tissue evidence="1">Cell line</tissue>
    </source>
</reference>